<dbReference type="Pfam" id="PF03808">
    <property type="entry name" value="Glyco_tran_WecG"/>
    <property type="match status" value="1"/>
</dbReference>
<dbReference type="CDD" id="cd06533">
    <property type="entry name" value="Glyco_transf_WecG_TagA"/>
    <property type="match status" value="1"/>
</dbReference>
<dbReference type="AlphaFoldDB" id="A0A1H4N5L3"/>
<keyword evidence="2 3" id="KW-0808">Transferase</keyword>
<reference evidence="3 4" key="1">
    <citation type="submission" date="2016-10" db="EMBL/GenBank/DDBJ databases">
        <authorList>
            <person name="de Groot N.N."/>
        </authorList>
    </citation>
    <scope>NUCLEOTIDE SEQUENCE [LARGE SCALE GENOMIC DNA]</scope>
    <source>
        <strain evidence="3 4">DSM 10495</strain>
    </source>
</reference>
<dbReference type="InterPro" id="IPR004629">
    <property type="entry name" value="WecG_TagA_CpsF"/>
</dbReference>
<dbReference type="EMBL" id="FNSN01000003">
    <property type="protein sequence ID" value="SEB90579.1"/>
    <property type="molecule type" value="Genomic_DNA"/>
</dbReference>
<dbReference type="Proteomes" id="UP000182652">
    <property type="component" value="Unassembled WGS sequence"/>
</dbReference>
<evidence type="ECO:0000256" key="2">
    <source>
        <dbReference type="ARBA" id="ARBA00022679"/>
    </source>
</evidence>
<dbReference type="STRING" id="156980.SAMN04489745_1562"/>
<accession>A0A1H4N5L3</accession>
<dbReference type="PANTHER" id="PTHR34136:SF1">
    <property type="entry name" value="UDP-N-ACETYL-D-MANNOSAMINURONIC ACID TRANSFERASE"/>
    <property type="match status" value="1"/>
</dbReference>
<evidence type="ECO:0000313" key="3">
    <source>
        <dbReference type="EMBL" id="SEB90579.1"/>
    </source>
</evidence>
<keyword evidence="1" id="KW-0328">Glycosyltransferase</keyword>
<keyword evidence="4" id="KW-1185">Reference proteome</keyword>
<dbReference type="RefSeq" id="WP_066210952.1">
    <property type="nucleotide sequence ID" value="NZ_FNSN01000003.1"/>
</dbReference>
<protein>
    <submittedName>
        <fullName evidence="3">N-acetylglucosaminyldiphosphoundecaprenol N-acetyl-beta-D-mannosaminyltransferase</fullName>
    </submittedName>
</protein>
<sequence>MRKDRLPLLDVEVTALTADEAAQEIGRLVASGEPHTVVGHNLHSVTLYHSDPAFAAFYDRSSVVLLDGAPLAKLWARTFNRGQGAGAHRVGSVDWLARLGAVPGLKRIAVLGAGSEANAGAVEELRRRVPNAVVEGRPGAGWSADAERDAVAWLREFRPQLVLTGLGMPLQEQVITRLLSEVPAVHCAVGGAIDQVAGIQRLAPRWIGRLGFEWAWRLLFDPRRVAYRVFVEPWKLGYLLLRRRAGRGIKRQDVNS</sequence>
<evidence type="ECO:0000256" key="1">
    <source>
        <dbReference type="ARBA" id="ARBA00022676"/>
    </source>
</evidence>
<organism evidence="3 4">
    <name type="scientific">Arthrobacter woluwensis</name>
    <dbReference type="NCBI Taxonomy" id="156980"/>
    <lineage>
        <taxon>Bacteria</taxon>
        <taxon>Bacillati</taxon>
        <taxon>Actinomycetota</taxon>
        <taxon>Actinomycetes</taxon>
        <taxon>Micrococcales</taxon>
        <taxon>Micrococcaceae</taxon>
        <taxon>Arthrobacter</taxon>
    </lineage>
</organism>
<dbReference type="PANTHER" id="PTHR34136">
    <property type="match status" value="1"/>
</dbReference>
<name>A0A1H4N5L3_9MICC</name>
<evidence type="ECO:0000313" key="4">
    <source>
        <dbReference type="Proteomes" id="UP000182652"/>
    </source>
</evidence>
<dbReference type="GO" id="GO:0016758">
    <property type="term" value="F:hexosyltransferase activity"/>
    <property type="evidence" value="ECO:0007669"/>
    <property type="project" value="TreeGrafter"/>
</dbReference>
<gene>
    <name evidence="3" type="ORF">SAMN04489745_1562</name>
</gene>
<proteinExistence type="predicted"/>